<evidence type="ECO:0000313" key="2">
    <source>
        <dbReference type="EMBL" id="KHO10819.1"/>
    </source>
</evidence>
<dbReference type="OrthoDB" id="10483397at2759"/>
<name>A0A0B2XFL7_METRA</name>
<dbReference type="Proteomes" id="UP000002498">
    <property type="component" value="Unassembled WGS sequence"/>
</dbReference>
<comment type="caution">
    <text evidence="2">The sequence shown here is derived from an EMBL/GenBank/DDBJ whole genome shotgun (WGS) entry which is preliminary data.</text>
</comment>
<dbReference type="HOGENOM" id="CLU_3032884_0_0_1"/>
<evidence type="ECO:0000313" key="3">
    <source>
        <dbReference type="Proteomes" id="UP000002498"/>
    </source>
</evidence>
<protein>
    <submittedName>
        <fullName evidence="2">Meiotic recombination protein rec12</fullName>
    </submittedName>
</protein>
<feature type="compositionally biased region" description="Polar residues" evidence="1">
    <location>
        <begin position="1"/>
        <end position="10"/>
    </location>
</feature>
<feature type="compositionally biased region" description="Basic and acidic residues" evidence="1">
    <location>
        <begin position="11"/>
        <end position="20"/>
    </location>
</feature>
<dbReference type="GeneID" id="23633028"/>
<accession>A0A0B2XFL7</accession>
<dbReference type="RefSeq" id="XP_011410797.1">
    <property type="nucleotide sequence ID" value="XM_011412495.1"/>
</dbReference>
<dbReference type="EMBL" id="ADNJ02000010">
    <property type="protein sequence ID" value="KHO10819.1"/>
    <property type="molecule type" value="Genomic_DNA"/>
</dbReference>
<dbReference type="KEGG" id="maj:MAA_11580"/>
<proteinExistence type="predicted"/>
<feature type="region of interest" description="Disordered" evidence="1">
    <location>
        <begin position="1"/>
        <end position="55"/>
    </location>
</feature>
<sequence length="55" mass="6192">MSDFFRQTNGKMDRGAKESDPFAYQARRHITAATDVNDLDDKVPPPVTPNRSLVN</sequence>
<reference evidence="2 3" key="1">
    <citation type="journal article" date="2011" name="PLoS Genet.">
        <title>Genome sequencing and comparative transcriptomics of the model entomopathogenic fungi Metarhizium anisopliae and M. acridum.</title>
        <authorList>
            <person name="Gao Q."/>
            <person name="Jin K."/>
            <person name="Ying S.H."/>
            <person name="Zhang Y."/>
            <person name="Xiao G."/>
            <person name="Shang Y."/>
            <person name="Duan Z."/>
            <person name="Hu X."/>
            <person name="Xie X.Q."/>
            <person name="Zhou G."/>
            <person name="Peng G."/>
            <person name="Luo Z."/>
            <person name="Huang W."/>
            <person name="Wang B."/>
            <person name="Fang W."/>
            <person name="Wang S."/>
            <person name="Zhong Y."/>
            <person name="Ma L.J."/>
            <person name="St Leger R.J."/>
            <person name="Zhao G.P."/>
            <person name="Pei Y."/>
            <person name="Feng M.G."/>
            <person name="Xia Y."/>
            <person name="Wang C."/>
        </authorList>
    </citation>
    <scope>NUCLEOTIDE SEQUENCE [LARGE SCALE GENOMIC DNA]</scope>
    <source>
        <strain evidence="3">ARSEF 23 / ATCC MYA-3075</strain>
    </source>
</reference>
<organism evidence="2 3">
    <name type="scientific">Metarhizium robertsii (strain ARSEF 23 / ATCC MYA-3075)</name>
    <name type="common">Metarhizium anisopliae (strain ARSEF 23)</name>
    <dbReference type="NCBI Taxonomy" id="655844"/>
    <lineage>
        <taxon>Eukaryota</taxon>
        <taxon>Fungi</taxon>
        <taxon>Dikarya</taxon>
        <taxon>Ascomycota</taxon>
        <taxon>Pezizomycotina</taxon>
        <taxon>Sordariomycetes</taxon>
        <taxon>Hypocreomycetidae</taxon>
        <taxon>Hypocreales</taxon>
        <taxon>Clavicipitaceae</taxon>
        <taxon>Metarhizium</taxon>
    </lineage>
</organism>
<dbReference type="AlphaFoldDB" id="A0A0B2XFL7"/>
<evidence type="ECO:0000256" key="1">
    <source>
        <dbReference type="SAM" id="MobiDB-lite"/>
    </source>
</evidence>
<gene>
    <name evidence="2" type="ORF">MAA_11580</name>
</gene>
<keyword evidence="3" id="KW-1185">Reference proteome</keyword>
<reference evidence="2 3" key="2">
    <citation type="journal article" date="2014" name="Proc. Natl. Acad. Sci. U.S.A.">
        <title>Trajectory and genomic determinants of fungal-pathogen speciation and host adaptation.</title>
        <authorList>
            <person name="Hu X."/>
            <person name="Xiao G."/>
            <person name="Zheng P."/>
            <person name="Shang Y."/>
            <person name="Su Y."/>
            <person name="Zhang X."/>
            <person name="Liu X."/>
            <person name="Zhan S."/>
            <person name="St Leger R.J."/>
            <person name="Wang C."/>
        </authorList>
    </citation>
    <scope>GENOME REANNOTATION</scope>
    <source>
        <strain evidence="3">ARSEF 23 / ATCC MYA-3075</strain>
    </source>
</reference>